<evidence type="ECO:0000256" key="4">
    <source>
        <dbReference type="ARBA" id="ARBA00022833"/>
    </source>
</evidence>
<dbReference type="EMBL" id="JMSN01000097">
    <property type="protein sequence ID" value="KDN39936.1"/>
    <property type="molecule type" value="Genomic_DNA"/>
</dbReference>
<dbReference type="InterPro" id="IPR037321">
    <property type="entry name" value="KIN17-like"/>
</dbReference>
<dbReference type="OrthoDB" id="10266249at2759"/>
<dbReference type="InterPro" id="IPR036236">
    <property type="entry name" value="Znf_C2H2_sf"/>
</dbReference>
<keyword evidence="4" id="KW-0862">Zinc</keyword>
<dbReference type="GO" id="GO:0006260">
    <property type="term" value="P:DNA replication"/>
    <property type="evidence" value="ECO:0007669"/>
    <property type="project" value="TreeGrafter"/>
</dbReference>
<keyword evidence="8" id="KW-1185">Reference proteome</keyword>
<dbReference type="GeneID" id="25265085"/>
<gene>
    <name evidence="7" type="ORF">K437DRAFT_258815</name>
</gene>
<comment type="similarity">
    <text evidence="1">Belongs to the KIN17 family.</text>
</comment>
<comment type="caution">
    <text evidence="7">The sequence shown here is derived from an EMBL/GenBank/DDBJ whole genome shotgun (WGS) entry which is preliminary data.</text>
</comment>
<dbReference type="InterPro" id="IPR056767">
    <property type="entry name" value="C2H2-Znf_KIN17"/>
</dbReference>
<protein>
    <recommendedName>
        <fullName evidence="6">DNA/RNA-binding protein Kin17 WH-like domain-containing protein</fullName>
    </recommendedName>
</protein>
<dbReference type="STRING" id="1037660.A0A066VER8"/>
<dbReference type="GO" id="GO:0005634">
    <property type="term" value="C:nucleus"/>
    <property type="evidence" value="ECO:0007669"/>
    <property type="project" value="TreeGrafter"/>
</dbReference>
<reference evidence="7 8" key="1">
    <citation type="submission" date="2014-05" db="EMBL/GenBank/DDBJ databases">
        <title>Draft genome sequence of a rare smut relative, Tilletiaria anomala UBC 951.</title>
        <authorList>
            <consortium name="DOE Joint Genome Institute"/>
            <person name="Toome M."/>
            <person name="Kuo A."/>
            <person name="Henrissat B."/>
            <person name="Lipzen A."/>
            <person name="Tritt A."/>
            <person name="Yoshinaga Y."/>
            <person name="Zane M."/>
            <person name="Barry K."/>
            <person name="Grigoriev I.V."/>
            <person name="Spatafora J.W."/>
            <person name="Aimea M.C."/>
        </authorList>
    </citation>
    <scope>NUCLEOTIDE SEQUENCE [LARGE SCALE GENOMIC DNA]</scope>
    <source>
        <strain evidence="7 8">UBC 951</strain>
    </source>
</reference>
<feature type="region of interest" description="Disordered" evidence="5">
    <location>
        <begin position="319"/>
        <end position="372"/>
    </location>
</feature>
<proteinExistence type="inferred from homology"/>
<dbReference type="Proteomes" id="UP000027361">
    <property type="component" value="Unassembled WGS sequence"/>
</dbReference>
<feature type="compositionally biased region" description="Low complexity" evidence="5">
    <location>
        <begin position="319"/>
        <end position="332"/>
    </location>
</feature>
<dbReference type="Pfam" id="PF10357">
    <property type="entry name" value="WH_KIN17"/>
    <property type="match status" value="1"/>
</dbReference>
<dbReference type="OMA" id="HMNNFYQ"/>
<keyword evidence="2" id="KW-0479">Metal-binding</keyword>
<feature type="region of interest" description="Disordered" evidence="5">
    <location>
        <begin position="223"/>
        <end position="260"/>
    </location>
</feature>
<evidence type="ECO:0000256" key="2">
    <source>
        <dbReference type="ARBA" id="ARBA00022723"/>
    </source>
</evidence>
<dbReference type="AlphaFoldDB" id="A0A066VER8"/>
<keyword evidence="3" id="KW-0863">Zinc-finger</keyword>
<evidence type="ECO:0000259" key="6">
    <source>
        <dbReference type="SMART" id="SM01253"/>
    </source>
</evidence>
<evidence type="ECO:0000313" key="7">
    <source>
        <dbReference type="EMBL" id="KDN39936.1"/>
    </source>
</evidence>
<evidence type="ECO:0000256" key="1">
    <source>
        <dbReference type="ARBA" id="ARBA00008517"/>
    </source>
</evidence>
<dbReference type="RefSeq" id="XP_013241219.1">
    <property type="nucleotide sequence ID" value="XM_013385765.1"/>
</dbReference>
<evidence type="ECO:0000313" key="8">
    <source>
        <dbReference type="Proteomes" id="UP000027361"/>
    </source>
</evidence>
<feature type="domain" description="DNA/RNA-binding protein Kin17 WH-like" evidence="6">
    <location>
        <begin position="52"/>
        <end position="185"/>
    </location>
</feature>
<dbReference type="Gene3D" id="1.10.10.2030">
    <property type="entry name" value="DNA/RNA-binding protein Kin17, conserved domain"/>
    <property type="match status" value="1"/>
</dbReference>
<accession>A0A066VER8</accession>
<dbReference type="GO" id="GO:0006974">
    <property type="term" value="P:DNA damage response"/>
    <property type="evidence" value="ECO:0007669"/>
    <property type="project" value="TreeGrafter"/>
</dbReference>
<dbReference type="PANTHER" id="PTHR12805">
    <property type="entry name" value="KIN17 KIN, ANTIGENIC DETERMINANT OF RECA PROTEIN HOMOLOG"/>
    <property type="match status" value="1"/>
</dbReference>
<dbReference type="FunCoup" id="A0A066VER8">
    <property type="interactions" value="624"/>
</dbReference>
<dbReference type="HOGENOM" id="CLU_030065_0_0_1"/>
<dbReference type="PANTHER" id="PTHR12805:SF0">
    <property type="entry name" value="DNA_RNA-BINDING PROTEIN KIN17"/>
    <property type="match status" value="1"/>
</dbReference>
<dbReference type="Pfam" id="PF25095">
    <property type="entry name" value="C2H2-zf_KIN17"/>
    <property type="match status" value="1"/>
</dbReference>
<dbReference type="GO" id="GO:0003690">
    <property type="term" value="F:double-stranded DNA binding"/>
    <property type="evidence" value="ECO:0007669"/>
    <property type="project" value="TreeGrafter"/>
</dbReference>
<dbReference type="FunFam" id="1.10.10.2030:FF:000001">
    <property type="entry name" value="DNA/RNA-binding protein KIN17, putative"/>
    <property type="match status" value="1"/>
</dbReference>
<feature type="compositionally biased region" description="Basic and acidic residues" evidence="5">
    <location>
        <begin position="348"/>
        <end position="366"/>
    </location>
</feature>
<dbReference type="InParanoid" id="A0A066VER8"/>
<feature type="region of interest" description="Disordered" evidence="5">
    <location>
        <begin position="187"/>
        <end position="207"/>
    </location>
</feature>
<feature type="compositionally biased region" description="Low complexity" evidence="5">
    <location>
        <begin position="243"/>
        <end position="260"/>
    </location>
</feature>
<organism evidence="7 8">
    <name type="scientific">Tilletiaria anomala (strain ATCC 24038 / CBS 436.72 / UBC 951)</name>
    <dbReference type="NCBI Taxonomy" id="1037660"/>
    <lineage>
        <taxon>Eukaryota</taxon>
        <taxon>Fungi</taxon>
        <taxon>Dikarya</taxon>
        <taxon>Basidiomycota</taxon>
        <taxon>Ustilaginomycotina</taxon>
        <taxon>Exobasidiomycetes</taxon>
        <taxon>Georgefischeriales</taxon>
        <taxon>Tilletiariaceae</taxon>
        <taxon>Tilletiaria</taxon>
    </lineage>
</organism>
<name>A0A066VER8_TILAU</name>
<evidence type="ECO:0000256" key="3">
    <source>
        <dbReference type="ARBA" id="ARBA00022771"/>
    </source>
</evidence>
<dbReference type="SUPFAM" id="SSF57667">
    <property type="entry name" value="beta-beta-alpha zinc fingers"/>
    <property type="match status" value="1"/>
</dbReference>
<dbReference type="InterPro" id="IPR019447">
    <property type="entry name" value="DNA/RNA-bd_Kin17_WH-like_dom"/>
</dbReference>
<dbReference type="GO" id="GO:0008270">
    <property type="term" value="F:zinc ion binding"/>
    <property type="evidence" value="ECO:0007669"/>
    <property type="project" value="UniProtKB-KW"/>
</dbReference>
<dbReference type="InterPro" id="IPR038254">
    <property type="entry name" value="KIN17_WH-like_sf"/>
</dbReference>
<dbReference type="SMART" id="SM01253">
    <property type="entry name" value="Kin17_mid"/>
    <property type="match status" value="1"/>
</dbReference>
<evidence type="ECO:0000256" key="5">
    <source>
        <dbReference type="SAM" id="MobiDB-lite"/>
    </source>
</evidence>
<sequence length="372" mass="40572">MPKAEAGTAKHFANQQKAKGLTRLRFYCQVCEKPCRDENGYKCHIESESHMRRLQAITGSKGELAGKVIDGFSQQFQDAFVSLLSRRYGTRRIKANTVYNEYIQERHHLHMNATRWLSLTEFCKHLGREGIVKVEEDEQIPGTWFLSWVDNSPGALARQDALMKLERAKLDDESRQRRFLEEQIRKAHEAAEGNSQGTSAAGAGAGPQESMLMRDENAKPIKIGFGTKLKPPSPPDDKERDNAAPAVAANGDASSSSNPLSASALVLPSADAPSAPGSGLGFKLGMGLRAASKSTAPAAGFNALKAASSKHSAAAPLPTSFGASASAGATSTKAPQRASIVDQIIMDEMEKKRRKEERERERDRGQPKRMRL</sequence>